<keyword evidence="2" id="KW-1185">Reference proteome</keyword>
<evidence type="ECO:0000313" key="2">
    <source>
        <dbReference type="Proteomes" id="UP000270296"/>
    </source>
</evidence>
<reference evidence="1 2" key="2">
    <citation type="submission" date="2018-11" db="EMBL/GenBank/DDBJ databases">
        <authorList>
            <consortium name="Pathogen Informatics"/>
        </authorList>
    </citation>
    <scope>NUCLEOTIDE SEQUENCE [LARGE SCALE GENOMIC DNA]</scope>
</reference>
<protein>
    <submittedName>
        <fullName evidence="3">Mre11_DNA_bind domain-containing protein</fullName>
    </submittedName>
</protein>
<dbReference type="EMBL" id="UZAM01012449">
    <property type="protein sequence ID" value="VDP21901.1"/>
    <property type="molecule type" value="Genomic_DNA"/>
</dbReference>
<reference evidence="3" key="1">
    <citation type="submission" date="2016-06" db="UniProtKB">
        <authorList>
            <consortium name="WormBaseParasite"/>
        </authorList>
    </citation>
    <scope>IDENTIFICATION</scope>
</reference>
<dbReference type="AlphaFoldDB" id="A0A183J008"/>
<dbReference type="WBParaSite" id="SBAD_0000953701-mRNA-1">
    <property type="protein sequence ID" value="SBAD_0000953701-mRNA-1"/>
    <property type="gene ID" value="SBAD_0000953701"/>
</dbReference>
<evidence type="ECO:0000313" key="3">
    <source>
        <dbReference type="WBParaSite" id="SBAD_0000953701-mRNA-1"/>
    </source>
</evidence>
<organism evidence="3">
    <name type="scientific">Soboliphyme baturini</name>
    <dbReference type="NCBI Taxonomy" id="241478"/>
    <lineage>
        <taxon>Eukaryota</taxon>
        <taxon>Metazoa</taxon>
        <taxon>Ecdysozoa</taxon>
        <taxon>Nematoda</taxon>
        <taxon>Enoplea</taxon>
        <taxon>Dorylaimia</taxon>
        <taxon>Dioctophymatida</taxon>
        <taxon>Dioctophymatoidea</taxon>
        <taxon>Soboliphymatidae</taxon>
        <taxon>Soboliphyme</taxon>
    </lineage>
</organism>
<sequence length="220" mass="23824">AGGFGGGRFSGVPRKPEDLVREILGDGVEARHVERTFEPGEKFALKVDTGGGLGSRVFGRRGSQVVDEEHAAEGAAIEAVPLHSAFLELSDAPIFRSARLQMSQQGGGDRVVVRLQGAVDCQSWGKGDGSDEVEGVLEMGWLVVKEEIDKEIRKSVEEATAEALKDDPCPADLLYADVYFNSPNLAIRGTSAEIEVKPKFELSDDLIQHYEQEKKLRGTA</sequence>
<gene>
    <name evidence="1" type="ORF">SBAD_LOCUS9206</name>
</gene>
<proteinExistence type="predicted"/>
<accession>A0A183J008</accession>
<evidence type="ECO:0000313" key="1">
    <source>
        <dbReference type="EMBL" id="VDP21901.1"/>
    </source>
</evidence>
<name>A0A183J008_9BILA</name>
<dbReference type="Proteomes" id="UP000270296">
    <property type="component" value="Unassembled WGS sequence"/>
</dbReference>